<evidence type="ECO:0000256" key="4">
    <source>
        <dbReference type="ARBA" id="ARBA00022801"/>
    </source>
</evidence>
<evidence type="ECO:0000313" key="8">
    <source>
        <dbReference type="Proteomes" id="UP001303211"/>
    </source>
</evidence>
<keyword evidence="5" id="KW-0460">Magnesium</keyword>
<dbReference type="InterPro" id="IPR029060">
    <property type="entry name" value="PIN-like_dom_sf"/>
</dbReference>
<dbReference type="Proteomes" id="UP001303211">
    <property type="component" value="Chromosome"/>
</dbReference>
<keyword evidence="1 5" id="KW-1277">Toxin-antitoxin system</keyword>
<sequence>MRALLDINVLIALLDAAHMHHARATQWLQQEIAHGWASCPLTQNGCLRIMAQPAYPQALPLAAVASRLAQAAAHPAHAFLADDYSLLDAGQLHWQHLLGHRQITDSYLLGLAVRHQCRFVSFDARLSLNVVPGARPEHLVTLQS</sequence>
<proteinExistence type="inferred from homology"/>
<evidence type="ECO:0000313" key="7">
    <source>
        <dbReference type="EMBL" id="WOO34047.1"/>
    </source>
</evidence>
<dbReference type="RefSeq" id="WP_317703375.1">
    <property type="nucleotide sequence ID" value="NZ_CP136921.1"/>
</dbReference>
<feature type="binding site" evidence="5">
    <location>
        <position position="105"/>
    </location>
    <ligand>
        <name>Mg(2+)</name>
        <dbReference type="ChEBI" id="CHEBI:18420"/>
    </ligand>
</feature>
<dbReference type="EMBL" id="CP136921">
    <property type="protein sequence ID" value="WOO34047.1"/>
    <property type="molecule type" value="Genomic_DNA"/>
</dbReference>
<dbReference type="SUPFAM" id="SSF88723">
    <property type="entry name" value="PIN domain-like"/>
    <property type="match status" value="1"/>
</dbReference>
<dbReference type="Pfam" id="PF01850">
    <property type="entry name" value="PIN"/>
    <property type="match status" value="1"/>
</dbReference>
<keyword evidence="4 5" id="KW-0378">Hydrolase</keyword>
<protein>
    <recommendedName>
        <fullName evidence="5">Ribonuclease VapC</fullName>
        <shortName evidence="5">RNase VapC</shortName>
        <ecNumber evidence="5">3.1.-.-</ecNumber>
    </recommendedName>
    <alternativeName>
        <fullName evidence="5">Toxin VapC</fullName>
    </alternativeName>
</protein>
<dbReference type="InterPro" id="IPR002716">
    <property type="entry name" value="PIN_dom"/>
</dbReference>
<keyword evidence="5" id="KW-0800">Toxin</keyword>
<evidence type="ECO:0000256" key="3">
    <source>
        <dbReference type="ARBA" id="ARBA00022723"/>
    </source>
</evidence>
<evidence type="ECO:0000259" key="6">
    <source>
        <dbReference type="Pfam" id="PF01850"/>
    </source>
</evidence>
<keyword evidence="3 5" id="KW-0479">Metal-binding</keyword>
<feature type="domain" description="PIN" evidence="6">
    <location>
        <begin position="4"/>
        <end position="127"/>
    </location>
</feature>
<dbReference type="HAMAP" id="MF_00265">
    <property type="entry name" value="VapC_Nob1"/>
    <property type="match status" value="1"/>
</dbReference>
<comment type="similarity">
    <text evidence="5">Belongs to the PINc/VapC protein family.</text>
</comment>
<feature type="binding site" evidence="5">
    <location>
        <position position="6"/>
    </location>
    <ligand>
        <name>Mg(2+)</name>
        <dbReference type="ChEBI" id="CHEBI:18420"/>
    </ligand>
</feature>
<keyword evidence="2 5" id="KW-0540">Nuclease</keyword>
<comment type="function">
    <text evidence="5">Toxic component of a toxin-antitoxin (TA) system. An RNase.</text>
</comment>
<evidence type="ECO:0000256" key="5">
    <source>
        <dbReference type="HAMAP-Rule" id="MF_00265"/>
    </source>
</evidence>
<dbReference type="EC" id="3.1.-.-" evidence="5"/>
<dbReference type="InterPro" id="IPR006226">
    <property type="entry name" value="Mtu_PIN"/>
</dbReference>
<gene>
    <name evidence="5" type="primary">vapC</name>
    <name evidence="7" type="ORF">P4826_08310</name>
</gene>
<accession>A0ABZ0J711</accession>
<evidence type="ECO:0000256" key="1">
    <source>
        <dbReference type="ARBA" id="ARBA00022649"/>
    </source>
</evidence>
<name>A0ABZ0J711_9BURK</name>
<comment type="cofactor">
    <cofactor evidence="5">
        <name>Mg(2+)</name>
        <dbReference type="ChEBI" id="CHEBI:18420"/>
    </cofactor>
</comment>
<keyword evidence="8" id="KW-1185">Reference proteome</keyword>
<evidence type="ECO:0000256" key="2">
    <source>
        <dbReference type="ARBA" id="ARBA00022722"/>
    </source>
</evidence>
<reference evidence="7 8" key="1">
    <citation type="submission" date="2023-03" db="EMBL/GenBank/DDBJ databases">
        <title>Diaphorobacter basophil sp. nov., isolated from a sewage-treatment plant.</title>
        <authorList>
            <person name="Yang K."/>
        </authorList>
    </citation>
    <scope>NUCLEOTIDE SEQUENCE [LARGE SCALE GENOMIC DNA]</scope>
    <source>
        <strain evidence="7 8">Y-1</strain>
    </source>
</reference>
<organism evidence="7 8">
    <name type="scientific">Diaphorobacter limosus</name>
    <dbReference type="NCBI Taxonomy" id="3036128"/>
    <lineage>
        <taxon>Bacteria</taxon>
        <taxon>Pseudomonadati</taxon>
        <taxon>Pseudomonadota</taxon>
        <taxon>Betaproteobacteria</taxon>
        <taxon>Burkholderiales</taxon>
        <taxon>Comamonadaceae</taxon>
        <taxon>Diaphorobacter</taxon>
    </lineage>
</organism>
<dbReference type="InterPro" id="IPR022907">
    <property type="entry name" value="VapC_family"/>
</dbReference>
<dbReference type="NCBIfam" id="TIGR00028">
    <property type="entry name" value="Mtu_PIN_fam"/>
    <property type="match status" value="1"/>
</dbReference>